<dbReference type="AlphaFoldDB" id="A0A2W1NNI8"/>
<dbReference type="NCBIfam" id="TIGR03609">
    <property type="entry name" value="S_layer_CsaB"/>
    <property type="match status" value="1"/>
</dbReference>
<name>A0A2W1NNI8_PAEXE</name>
<reference evidence="2" key="1">
    <citation type="submission" date="2018-06" db="EMBL/GenBank/DDBJ databases">
        <title>Paenibacillus xerothermodurans sp. nov. an extremely dry heat resistant spore forming bacterium isolated from the soil of Cape Canaveral, Florida.</title>
        <authorList>
            <person name="Seuylemezian A."/>
            <person name="Kaur N."/>
            <person name="Patil P."/>
            <person name="Patil P."/>
            <person name="Mayilraj S."/>
            <person name="Vaishampayan P."/>
        </authorList>
    </citation>
    <scope>NUCLEOTIDE SEQUENCE [LARGE SCALE GENOMIC DNA]</scope>
    <source>
        <strain evidence="2">ATCC 27380</strain>
    </source>
</reference>
<dbReference type="InterPro" id="IPR007345">
    <property type="entry name" value="Polysacch_pyruvyl_Trfase"/>
</dbReference>
<dbReference type="Pfam" id="PF04230">
    <property type="entry name" value="PS_pyruv_trans"/>
    <property type="match status" value="1"/>
</dbReference>
<dbReference type="InterPro" id="IPR019896">
    <property type="entry name" value="Polysacch_pyruvyl_Trfase_CsaB"/>
</dbReference>
<dbReference type="GO" id="GO:0016740">
    <property type="term" value="F:transferase activity"/>
    <property type="evidence" value="ECO:0007669"/>
    <property type="project" value="UniProtKB-KW"/>
</dbReference>
<protein>
    <submittedName>
        <fullName evidence="2">Polysaccharide pyruvyl transferase CsaB</fullName>
    </submittedName>
</protein>
<gene>
    <name evidence="2" type="primary">csaB</name>
    <name evidence="2" type="ORF">CBW46_018580</name>
</gene>
<dbReference type="EMBL" id="NHRJ02000017">
    <property type="protein sequence ID" value="PZE19376.1"/>
    <property type="molecule type" value="Genomic_DNA"/>
</dbReference>
<dbReference type="Proteomes" id="UP000214746">
    <property type="component" value="Unassembled WGS sequence"/>
</dbReference>
<sequence length="378" mass="41851">MAPLDTAIATRIVLSGYYGFDNSGDEAVLQSILLALEEQGKAQGVRFVPVVLSIDPEKTSRTYGVESVHRMKLGALFRAIRSADGLISGGGSLLQDETSSKTIPYYLTVLKIAQWLGKPTFVYSQGIGPVHRPRFYRWIRTVFNRCRFLSVRDEESKQLLRRMNVAAEIAVVPDPVMGMPMAAAHQVAEPLISAAPVVGVSVRYWNEDRSELQGLAESLRTMLDQSDAHLRFLPFHLPSDASASQYVISLVGDRYANRITVAADVTHPQHMLAEVGRCDMLIGMRLHSLIYAASQRVPMVGISYDPKIDQFLSRLNMSAAADTRTVDANALASHALNLLAHRRSWQEEKAHLIEALKSEAHIPAQQIASFFAEGRDVR</sequence>
<dbReference type="PANTHER" id="PTHR36836:SF1">
    <property type="entry name" value="COLANIC ACID BIOSYNTHESIS PROTEIN WCAK"/>
    <property type="match status" value="1"/>
</dbReference>
<keyword evidence="2" id="KW-0808">Transferase</keyword>
<proteinExistence type="predicted"/>
<comment type="caution">
    <text evidence="2">The sequence shown here is derived from an EMBL/GenBank/DDBJ whole genome shotgun (WGS) entry which is preliminary data.</text>
</comment>
<dbReference type="OrthoDB" id="3199616at2"/>
<feature type="domain" description="Polysaccharide pyruvyl transferase" evidence="1">
    <location>
        <begin position="22"/>
        <end position="306"/>
    </location>
</feature>
<evidence type="ECO:0000313" key="3">
    <source>
        <dbReference type="Proteomes" id="UP000214746"/>
    </source>
</evidence>
<evidence type="ECO:0000259" key="1">
    <source>
        <dbReference type="Pfam" id="PF04230"/>
    </source>
</evidence>
<dbReference type="PANTHER" id="PTHR36836">
    <property type="entry name" value="COLANIC ACID BIOSYNTHESIS PROTEIN WCAK"/>
    <property type="match status" value="1"/>
</dbReference>
<keyword evidence="3" id="KW-1185">Reference proteome</keyword>
<evidence type="ECO:0000313" key="2">
    <source>
        <dbReference type="EMBL" id="PZE19376.1"/>
    </source>
</evidence>
<accession>A0A2W1NNI8</accession>
<organism evidence="2 3">
    <name type="scientific">Paenibacillus xerothermodurans</name>
    <dbReference type="NCBI Taxonomy" id="1977292"/>
    <lineage>
        <taxon>Bacteria</taxon>
        <taxon>Bacillati</taxon>
        <taxon>Bacillota</taxon>
        <taxon>Bacilli</taxon>
        <taxon>Bacillales</taxon>
        <taxon>Paenibacillaceae</taxon>
        <taxon>Paenibacillus</taxon>
    </lineage>
</organism>